<keyword evidence="2" id="KW-0813">Transport</keyword>
<organism evidence="5 6">
    <name type="scientific">Hyphococcus flavus</name>
    <dbReference type="NCBI Taxonomy" id="1866326"/>
    <lineage>
        <taxon>Bacteria</taxon>
        <taxon>Pseudomonadati</taxon>
        <taxon>Pseudomonadota</taxon>
        <taxon>Alphaproteobacteria</taxon>
        <taxon>Parvularculales</taxon>
        <taxon>Parvularculaceae</taxon>
        <taxon>Hyphococcus</taxon>
    </lineage>
</organism>
<dbReference type="PANTHER" id="PTHR30413:SF10">
    <property type="entry name" value="CAPSULE POLYSACCHARIDE EXPORT INNER-MEMBRANE PROTEIN CTRC"/>
    <property type="match status" value="1"/>
</dbReference>
<dbReference type="Proteomes" id="UP001214043">
    <property type="component" value="Chromosome"/>
</dbReference>
<feature type="transmembrane region" description="Helical" evidence="3">
    <location>
        <begin position="93"/>
        <end position="113"/>
    </location>
</feature>
<dbReference type="EMBL" id="CP118166">
    <property type="protein sequence ID" value="WDI32478.1"/>
    <property type="molecule type" value="Genomic_DNA"/>
</dbReference>
<sequence length="289" mass="31937">MNDTAANEPESEPTAIYSPAYRFNTGPITAVKALVRDVIDNRWRIWESFKRNFQNNYAGTILGQVWMVILPLVQIGVYVLLAQMRVVSRSEDIPFVLFICIGVTVYGMATGPIQDTMGAMRGESGMLSKTNISIITIVLSRFAQLVWDVLVRLVFIACVMVTLGVTPGWGVLLLPIALLPVFLGALSAGIILGILNIIARDVANTVGIIIRYGFFFSSVIFPLPKEGVIATILLFNPFNTFVIEIRNLIVKGHMENITLFLITSACTLLVFLFAAVFLYRSEARIRSAL</sequence>
<dbReference type="GO" id="GO:0015920">
    <property type="term" value="P:lipopolysaccharide transport"/>
    <property type="evidence" value="ECO:0007669"/>
    <property type="project" value="TreeGrafter"/>
</dbReference>
<protein>
    <submittedName>
        <fullName evidence="5">ABC transporter permease</fullName>
    </submittedName>
</protein>
<proteinExistence type="inferred from homology"/>
<dbReference type="RefSeq" id="WP_274494402.1">
    <property type="nucleotide sequence ID" value="NZ_CP118166.1"/>
</dbReference>
<accession>A0AAE9ZGE3</accession>
<feature type="transmembrane region" description="Helical" evidence="3">
    <location>
        <begin position="61"/>
        <end position="81"/>
    </location>
</feature>
<keyword evidence="3" id="KW-0472">Membrane</keyword>
<gene>
    <name evidence="5" type="ORF">PUV54_04625</name>
</gene>
<dbReference type="InterPro" id="IPR047817">
    <property type="entry name" value="ABC2_TM_bact-type"/>
</dbReference>
<comment type="similarity">
    <text evidence="1">Belongs to the ABC-2 integral membrane protein family.</text>
</comment>
<evidence type="ECO:0000256" key="3">
    <source>
        <dbReference type="SAM" id="Phobius"/>
    </source>
</evidence>
<dbReference type="PROSITE" id="PS51012">
    <property type="entry name" value="ABC_TM2"/>
    <property type="match status" value="1"/>
</dbReference>
<keyword evidence="6" id="KW-1185">Reference proteome</keyword>
<keyword evidence="3" id="KW-1133">Transmembrane helix</keyword>
<evidence type="ECO:0000313" key="5">
    <source>
        <dbReference type="EMBL" id="WDI32478.1"/>
    </source>
</evidence>
<feature type="transmembrane region" description="Helical" evidence="3">
    <location>
        <begin position="257"/>
        <end position="279"/>
    </location>
</feature>
<dbReference type="PANTHER" id="PTHR30413">
    <property type="entry name" value="INNER MEMBRANE TRANSPORT PERMEASE"/>
    <property type="match status" value="1"/>
</dbReference>
<dbReference type="AlphaFoldDB" id="A0AAE9ZGE3"/>
<dbReference type="KEGG" id="hfl:PUV54_04625"/>
<reference evidence="5" key="1">
    <citation type="submission" date="2023-02" db="EMBL/GenBank/DDBJ databases">
        <title>Genome sequence of Hyphococcus flavus.</title>
        <authorList>
            <person name="Rong J.-C."/>
            <person name="Zhao Q."/>
            <person name="Yi M."/>
            <person name="Wu J.-Y."/>
        </authorList>
    </citation>
    <scope>NUCLEOTIDE SEQUENCE</scope>
    <source>
        <strain evidence="5">MCCC 1K03223</strain>
    </source>
</reference>
<keyword evidence="3" id="KW-0812">Transmembrane</keyword>
<evidence type="ECO:0000256" key="2">
    <source>
        <dbReference type="ARBA" id="ARBA00022448"/>
    </source>
</evidence>
<feature type="transmembrane region" description="Helical" evidence="3">
    <location>
        <begin position="125"/>
        <end position="142"/>
    </location>
</feature>
<name>A0AAE9ZGE3_9PROT</name>
<evidence type="ECO:0000313" key="6">
    <source>
        <dbReference type="Proteomes" id="UP001214043"/>
    </source>
</evidence>
<feature type="transmembrane region" description="Helical" evidence="3">
    <location>
        <begin position="149"/>
        <end position="166"/>
    </location>
</feature>
<evidence type="ECO:0000259" key="4">
    <source>
        <dbReference type="PROSITE" id="PS51012"/>
    </source>
</evidence>
<feature type="transmembrane region" description="Helical" evidence="3">
    <location>
        <begin position="172"/>
        <end position="195"/>
    </location>
</feature>
<evidence type="ECO:0000256" key="1">
    <source>
        <dbReference type="ARBA" id="ARBA00007783"/>
    </source>
</evidence>
<feature type="domain" description="ABC transmembrane type-2" evidence="4">
    <location>
        <begin position="62"/>
        <end position="282"/>
    </location>
</feature>